<dbReference type="PANTHER" id="PTHR42953">
    <property type="entry name" value="HIGH-AFFINITY ZINC UPTAKE SYSTEM PROTEIN ZNUA-RELATED"/>
    <property type="match status" value="1"/>
</dbReference>
<protein>
    <recommendedName>
        <fullName evidence="2">High-affinity zinc uptake system protein ZnuA</fullName>
    </recommendedName>
</protein>
<comment type="caution">
    <text evidence="8">The sequence shown here is derived from an EMBL/GenBank/DDBJ whole genome shotgun (WGS) entry which is preliminary data.</text>
</comment>
<organism evidence="8 9">
    <name type="scientific">Parasulfitobacter algicola</name>
    <dbReference type="NCBI Taxonomy" id="2614809"/>
    <lineage>
        <taxon>Bacteria</taxon>
        <taxon>Pseudomonadati</taxon>
        <taxon>Pseudomonadota</taxon>
        <taxon>Alphaproteobacteria</taxon>
        <taxon>Rhodobacterales</taxon>
        <taxon>Roseobacteraceae</taxon>
        <taxon>Parasulfitobacter</taxon>
    </lineage>
</organism>
<feature type="signal peptide" evidence="7">
    <location>
        <begin position="1"/>
        <end position="18"/>
    </location>
</feature>
<accession>A0ABX2IVW1</accession>
<evidence type="ECO:0000256" key="6">
    <source>
        <dbReference type="SAM" id="MobiDB-lite"/>
    </source>
</evidence>
<keyword evidence="9" id="KW-1185">Reference proteome</keyword>
<gene>
    <name evidence="8" type="ORF">HRQ87_06310</name>
</gene>
<dbReference type="Gene3D" id="3.40.50.1980">
    <property type="entry name" value="Nitrogenase molybdenum iron protein domain"/>
    <property type="match status" value="2"/>
</dbReference>
<evidence type="ECO:0000256" key="5">
    <source>
        <dbReference type="ARBA" id="ARBA00022906"/>
    </source>
</evidence>
<evidence type="ECO:0000256" key="3">
    <source>
        <dbReference type="ARBA" id="ARBA00022448"/>
    </source>
</evidence>
<comment type="similarity">
    <text evidence="1">Belongs to the bacterial solute-binding protein 9 family.</text>
</comment>
<sequence length="310" mass="33490">MRLPLFLSACAISLPLYAQTPDVVTDIAPVHSLVSRVMDGIGAPQMIIQPNASPHGYAMRPSEARALQNAEVIFWIGDELTPWLEQAVSNLAPNAASIALLDHSETITHSFRTGATFDTGSHEGHDHKEHDDHDHGHHHDDVDPHAWLDPVNAQLWLELIADALSDVDPKNAEVYRANAAAGQGELDGLIADLTAEFQQADILEFVVFHDAYQYFEMRFGLSATGAISLGDATAPGMARIAEIQSTINDQGITCALSEPQFNAALIATAFENTDAKTALIDPIGVNLPIGPQLYPDLLRNMAAAILHCVE</sequence>
<feature type="region of interest" description="Disordered" evidence="6">
    <location>
        <begin position="115"/>
        <end position="141"/>
    </location>
</feature>
<evidence type="ECO:0000313" key="8">
    <source>
        <dbReference type="EMBL" id="NSX54411.1"/>
    </source>
</evidence>
<keyword evidence="5" id="KW-0864">Zinc transport</keyword>
<dbReference type="PANTHER" id="PTHR42953:SF3">
    <property type="entry name" value="HIGH-AFFINITY ZINC UPTAKE SYSTEM PROTEIN ZNUA"/>
    <property type="match status" value="1"/>
</dbReference>
<dbReference type="InterPro" id="IPR006127">
    <property type="entry name" value="ZnuA-like"/>
</dbReference>
<evidence type="ECO:0000256" key="4">
    <source>
        <dbReference type="ARBA" id="ARBA00022729"/>
    </source>
</evidence>
<feature type="chain" id="PRO_5045264501" description="High-affinity zinc uptake system protein ZnuA" evidence="7">
    <location>
        <begin position="19"/>
        <end position="310"/>
    </location>
</feature>
<dbReference type="SUPFAM" id="SSF53807">
    <property type="entry name" value="Helical backbone' metal receptor"/>
    <property type="match status" value="1"/>
</dbReference>
<dbReference type="RefSeq" id="WP_174136440.1">
    <property type="nucleotide sequence ID" value="NZ_JABUFE010000003.1"/>
</dbReference>
<reference evidence="8 9" key="1">
    <citation type="submission" date="2020-06" db="EMBL/GenBank/DDBJ databases">
        <title>Sulfitobacter algicola sp. nov., isolated from green algae.</title>
        <authorList>
            <person name="Wang C."/>
        </authorList>
    </citation>
    <scope>NUCLEOTIDE SEQUENCE [LARGE SCALE GENOMIC DNA]</scope>
    <source>
        <strain evidence="8 9">1151</strain>
    </source>
</reference>
<dbReference type="Proteomes" id="UP000777935">
    <property type="component" value="Unassembled WGS sequence"/>
</dbReference>
<keyword evidence="5" id="KW-0406">Ion transport</keyword>
<dbReference type="Pfam" id="PF01297">
    <property type="entry name" value="ZnuA"/>
    <property type="match status" value="1"/>
</dbReference>
<dbReference type="InterPro" id="IPR050492">
    <property type="entry name" value="Bact_metal-bind_prot9"/>
</dbReference>
<keyword evidence="4 7" id="KW-0732">Signal</keyword>
<dbReference type="EMBL" id="JABUFE010000003">
    <property type="protein sequence ID" value="NSX54411.1"/>
    <property type="molecule type" value="Genomic_DNA"/>
</dbReference>
<keyword evidence="5" id="KW-0862">Zinc</keyword>
<evidence type="ECO:0000256" key="7">
    <source>
        <dbReference type="SAM" id="SignalP"/>
    </source>
</evidence>
<keyword evidence="3" id="KW-0813">Transport</keyword>
<name>A0ABX2IVW1_9RHOB</name>
<evidence type="ECO:0000313" key="9">
    <source>
        <dbReference type="Proteomes" id="UP000777935"/>
    </source>
</evidence>
<evidence type="ECO:0000256" key="1">
    <source>
        <dbReference type="ARBA" id="ARBA00011028"/>
    </source>
</evidence>
<feature type="compositionally biased region" description="Basic and acidic residues" evidence="6">
    <location>
        <begin position="120"/>
        <end position="141"/>
    </location>
</feature>
<proteinExistence type="inferred from homology"/>
<evidence type="ECO:0000256" key="2">
    <source>
        <dbReference type="ARBA" id="ARBA00015915"/>
    </source>
</evidence>